<feature type="domain" description="Beta-lactamase-related" evidence="1">
    <location>
        <begin position="6"/>
        <end position="316"/>
    </location>
</feature>
<dbReference type="AlphaFoldDB" id="A0A4V2UU37"/>
<keyword evidence="3" id="KW-1185">Reference proteome</keyword>
<dbReference type="PANTHER" id="PTHR46825:SF9">
    <property type="entry name" value="BETA-LACTAMASE-RELATED DOMAIN-CONTAINING PROTEIN"/>
    <property type="match status" value="1"/>
</dbReference>
<dbReference type="PANTHER" id="PTHR46825">
    <property type="entry name" value="D-ALANYL-D-ALANINE-CARBOXYPEPTIDASE/ENDOPEPTIDASE AMPH"/>
    <property type="match status" value="1"/>
</dbReference>
<evidence type="ECO:0000313" key="3">
    <source>
        <dbReference type="Proteomes" id="UP000295807"/>
    </source>
</evidence>
<evidence type="ECO:0000313" key="2">
    <source>
        <dbReference type="EMBL" id="TCS88973.1"/>
    </source>
</evidence>
<accession>A0A4V2UU37</accession>
<proteinExistence type="predicted"/>
<dbReference type="Proteomes" id="UP000295807">
    <property type="component" value="Unassembled WGS sequence"/>
</dbReference>
<organism evidence="2 3">
    <name type="scientific">Anseongella ginsenosidimutans</name>
    <dbReference type="NCBI Taxonomy" id="496056"/>
    <lineage>
        <taxon>Bacteria</taxon>
        <taxon>Pseudomonadati</taxon>
        <taxon>Bacteroidota</taxon>
        <taxon>Sphingobacteriia</taxon>
        <taxon>Sphingobacteriales</taxon>
        <taxon>Sphingobacteriaceae</taxon>
        <taxon>Anseongella</taxon>
    </lineage>
</organism>
<dbReference type="RefSeq" id="WP_132128079.1">
    <property type="nucleotide sequence ID" value="NZ_CP042432.1"/>
</dbReference>
<dbReference type="OrthoDB" id="9798166at2"/>
<gene>
    <name evidence="2" type="ORF">EDD80_102164</name>
</gene>
<dbReference type="Pfam" id="PF00144">
    <property type="entry name" value="Beta-lactamase"/>
    <property type="match status" value="1"/>
</dbReference>
<sequence length="346" mass="38291">MTPAEEPGFAMLAFQSGRNMQPECTGLANLELKAPITPLSNFRMASVSKQFTAMSVLMLSERKELQLEDPLKRFFSPFAANYRDITIRQLLTHTSGIRDYEALIPPARRTQLLDEDVLELVNAHKGLYFKPGQQFRYSNTGYCLLALLAEKVSGKSFPALMKSLIFDPLAMSTSLVYEPGCTIPQRALGYVPAGDSSEGGFILNDQSLTSATKGDGGVYTSLVDYLKWHEALFTEKLVSAGLLNAAFSSQAPVNNSVGYGYGWFSGREKDGSQALFHSGETSGFLNIVYRNPSKKLLIAIFSNRNDGSISQKFEATARRLNLAVRLEGFTAENRPPLFNWLSEQYN</sequence>
<name>A0A4V2UU37_9SPHI</name>
<dbReference type="EMBL" id="SMAD01000002">
    <property type="protein sequence ID" value="TCS88973.1"/>
    <property type="molecule type" value="Genomic_DNA"/>
</dbReference>
<reference evidence="2 3" key="1">
    <citation type="submission" date="2019-03" db="EMBL/GenBank/DDBJ databases">
        <title>Genomic Encyclopedia of Type Strains, Phase IV (KMG-IV): sequencing the most valuable type-strain genomes for metagenomic binning, comparative biology and taxonomic classification.</title>
        <authorList>
            <person name="Goeker M."/>
        </authorList>
    </citation>
    <scope>NUCLEOTIDE SEQUENCE [LARGE SCALE GENOMIC DNA]</scope>
    <source>
        <strain evidence="2 3">DSM 21100</strain>
    </source>
</reference>
<evidence type="ECO:0000259" key="1">
    <source>
        <dbReference type="Pfam" id="PF00144"/>
    </source>
</evidence>
<dbReference type="SUPFAM" id="SSF56601">
    <property type="entry name" value="beta-lactamase/transpeptidase-like"/>
    <property type="match status" value="1"/>
</dbReference>
<dbReference type="InterPro" id="IPR012338">
    <property type="entry name" value="Beta-lactam/transpept-like"/>
</dbReference>
<protein>
    <submittedName>
        <fullName evidence="2">CubicO group peptidase (Beta-lactamase class C family)</fullName>
    </submittedName>
</protein>
<comment type="caution">
    <text evidence="2">The sequence shown here is derived from an EMBL/GenBank/DDBJ whole genome shotgun (WGS) entry which is preliminary data.</text>
</comment>
<dbReference type="InterPro" id="IPR050491">
    <property type="entry name" value="AmpC-like"/>
</dbReference>
<dbReference type="InterPro" id="IPR001466">
    <property type="entry name" value="Beta-lactam-related"/>
</dbReference>
<dbReference type="Gene3D" id="3.40.710.10">
    <property type="entry name" value="DD-peptidase/beta-lactamase superfamily"/>
    <property type="match status" value="1"/>
</dbReference>